<dbReference type="Proteomes" id="UP001229421">
    <property type="component" value="Unassembled WGS sequence"/>
</dbReference>
<dbReference type="EMBL" id="JAUHHV010000003">
    <property type="protein sequence ID" value="KAK1429904.1"/>
    <property type="molecule type" value="Genomic_DNA"/>
</dbReference>
<proteinExistence type="predicted"/>
<accession>A0AAD8P2N1</accession>
<evidence type="ECO:0000313" key="2">
    <source>
        <dbReference type="Proteomes" id="UP001229421"/>
    </source>
</evidence>
<organism evidence="1 2">
    <name type="scientific">Tagetes erecta</name>
    <name type="common">African marigold</name>
    <dbReference type="NCBI Taxonomy" id="13708"/>
    <lineage>
        <taxon>Eukaryota</taxon>
        <taxon>Viridiplantae</taxon>
        <taxon>Streptophyta</taxon>
        <taxon>Embryophyta</taxon>
        <taxon>Tracheophyta</taxon>
        <taxon>Spermatophyta</taxon>
        <taxon>Magnoliopsida</taxon>
        <taxon>eudicotyledons</taxon>
        <taxon>Gunneridae</taxon>
        <taxon>Pentapetalae</taxon>
        <taxon>asterids</taxon>
        <taxon>campanulids</taxon>
        <taxon>Asterales</taxon>
        <taxon>Asteraceae</taxon>
        <taxon>Asteroideae</taxon>
        <taxon>Heliantheae alliance</taxon>
        <taxon>Tageteae</taxon>
        <taxon>Tagetes</taxon>
    </lineage>
</organism>
<evidence type="ECO:0000313" key="1">
    <source>
        <dbReference type="EMBL" id="KAK1429904.1"/>
    </source>
</evidence>
<comment type="caution">
    <text evidence="1">The sequence shown here is derived from an EMBL/GenBank/DDBJ whole genome shotgun (WGS) entry which is preliminary data.</text>
</comment>
<gene>
    <name evidence="1" type="ORF">QVD17_12232</name>
</gene>
<sequence length="216" mass="24251">MIGAPTSETSDIDAYKKNPAYDAKHFWESITVKSMKRGSNAKASQIVHLVLRVAHRVISCIIDIRLDSGSVTKDELYLLWCMINPQPTPPNFGHYLCHKLLQAADAEKGDIFGSSIITILGQHDSLHLTFPNGMETVSRPRYLDMDQMMKMKMFQQSTMHPGQIWLFGTHHYRHFMVEETKKEAGTSAASSTTVVSLSYSLQRIEDDATSSAWGEA</sequence>
<name>A0AAD8P2N1_TARER</name>
<protein>
    <submittedName>
        <fullName evidence="1">Uncharacterized protein</fullName>
    </submittedName>
</protein>
<dbReference type="AlphaFoldDB" id="A0AAD8P2N1"/>
<keyword evidence="2" id="KW-1185">Reference proteome</keyword>
<reference evidence="1" key="1">
    <citation type="journal article" date="2023" name="bioRxiv">
        <title>Improved chromosome-level genome assembly for marigold (Tagetes erecta).</title>
        <authorList>
            <person name="Jiang F."/>
            <person name="Yuan L."/>
            <person name="Wang S."/>
            <person name="Wang H."/>
            <person name="Xu D."/>
            <person name="Wang A."/>
            <person name="Fan W."/>
        </authorList>
    </citation>
    <scope>NUCLEOTIDE SEQUENCE</scope>
    <source>
        <strain evidence="1">WSJ</strain>
        <tissue evidence="1">Leaf</tissue>
    </source>
</reference>